<dbReference type="Gene3D" id="1.10.3730.20">
    <property type="match status" value="1"/>
</dbReference>
<keyword evidence="1" id="KW-0472">Membrane</keyword>
<feature type="transmembrane region" description="Helical" evidence="1">
    <location>
        <begin position="278"/>
        <end position="299"/>
    </location>
</feature>
<feature type="transmembrane region" description="Helical" evidence="1">
    <location>
        <begin position="185"/>
        <end position="206"/>
    </location>
</feature>
<dbReference type="EMBL" id="BK014970">
    <property type="protein sequence ID" value="DAD84945.1"/>
    <property type="molecule type" value="Genomic_DNA"/>
</dbReference>
<accession>A0A8S5MRJ7</accession>
<feature type="transmembrane region" description="Helical" evidence="1">
    <location>
        <begin position="58"/>
        <end position="75"/>
    </location>
</feature>
<feature type="transmembrane region" description="Helical" evidence="1">
    <location>
        <begin position="28"/>
        <end position="46"/>
    </location>
</feature>
<name>A0A8S5MRJ7_9CAUD</name>
<organism evidence="3">
    <name type="scientific">Siphoviridae sp. ctD6g5</name>
    <dbReference type="NCBI Taxonomy" id="2826196"/>
    <lineage>
        <taxon>Viruses</taxon>
        <taxon>Duplodnaviria</taxon>
        <taxon>Heunggongvirae</taxon>
        <taxon>Uroviricota</taxon>
        <taxon>Caudoviricetes</taxon>
    </lineage>
</organism>
<sequence>MWMLLVLLYGVLKGAREIVKKKALTKSSVIEVLFFYTLLGFLFVTPQAPSAMGLEPKYYFWIALKSFVIFLAWICSFKAIKKMPISLYGVLDLSRVLFATLLGVVVLQETLNTHQVIGLVFVSAGLLLLKFKPSVLLKKLQKNLQRKRTKGCKDQTVPGQSDQVMDITDAVTGGSAAVRQSGNEVSVILVLFAFASCMLNAVSGLMDKLLMKNISSSQLQFWYMLFLVLYYLIYILCSHTRIRKEVWKNGWIWLLAILFVIADKALFVANGIPDSRITIMTLLKQSGCVVTILAGKFIFREKNVGYKLFCAAVIVIGIVIGVS</sequence>
<keyword evidence="1" id="KW-0812">Transmembrane</keyword>
<feature type="transmembrane region" description="Helical" evidence="1">
    <location>
        <begin position="87"/>
        <end position="107"/>
    </location>
</feature>
<dbReference type="PANTHER" id="PTHR22911">
    <property type="entry name" value="ACYL-MALONYL CONDENSING ENZYME-RELATED"/>
    <property type="match status" value="1"/>
</dbReference>
<dbReference type="PANTHER" id="PTHR22911:SF137">
    <property type="entry name" value="SOLUTE CARRIER FAMILY 35 MEMBER G2-RELATED"/>
    <property type="match status" value="1"/>
</dbReference>
<proteinExistence type="predicted"/>
<dbReference type="Pfam" id="PF00892">
    <property type="entry name" value="EamA"/>
    <property type="match status" value="1"/>
</dbReference>
<evidence type="ECO:0000256" key="1">
    <source>
        <dbReference type="SAM" id="Phobius"/>
    </source>
</evidence>
<feature type="transmembrane region" description="Helical" evidence="1">
    <location>
        <begin position="113"/>
        <end position="131"/>
    </location>
</feature>
<feature type="transmembrane region" description="Helical" evidence="1">
    <location>
        <begin position="251"/>
        <end position="272"/>
    </location>
</feature>
<protein>
    <submittedName>
        <fullName evidence="3">Putative membrane protein</fullName>
    </submittedName>
</protein>
<dbReference type="SUPFAM" id="SSF103481">
    <property type="entry name" value="Multidrug resistance efflux transporter EmrE"/>
    <property type="match status" value="1"/>
</dbReference>
<feature type="transmembrane region" description="Helical" evidence="1">
    <location>
        <begin position="306"/>
        <end position="322"/>
    </location>
</feature>
<evidence type="ECO:0000313" key="3">
    <source>
        <dbReference type="EMBL" id="DAD84945.1"/>
    </source>
</evidence>
<dbReference type="InterPro" id="IPR037185">
    <property type="entry name" value="EmrE-like"/>
</dbReference>
<feature type="transmembrane region" description="Helical" evidence="1">
    <location>
        <begin position="221"/>
        <end position="239"/>
    </location>
</feature>
<feature type="domain" description="EamA" evidence="2">
    <location>
        <begin position="2"/>
        <end position="129"/>
    </location>
</feature>
<keyword evidence="1" id="KW-1133">Transmembrane helix</keyword>
<dbReference type="InterPro" id="IPR000620">
    <property type="entry name" value="EamA_dom"/>
</dbReference>
<dbReference type="GO" id="GO:0016020">
    <property type="term" value="C:membrane"/>
    <property type="evidence" value="ECO:0007669"/>
    <property type="project" value="InterPro"/>
</dbReference>
<evidence type="ECO:0000259" key="2">
    <source>
        <dbReference type="Pfam" id="PF00892"/>
    </source>
</evidence>
<reference evidence="3" key="1">
    <citation type="journal article" date="2021" name="Proc. Natl. Acad. Sci. U.S.A.">
        <title>A Catalog of Tens of Thousands of Viruses from Human Metagenomes Reveals Hidden Associations with Chronic Diseases.</title>
        <authorList>
            <person name="Tisza M.J."/>
            <person name="Buck C.B."/>
        </authorList>
    </citation>
    <scope>NUCLEOTIDE SEQUENCE</scope>
    <source>
        <strain evidence="3">CtD6g5</strain>
    </source>
</reference>